<sequence length="1225" mass="136495">MANSYSTCSDYSSLTSELPEDSVVDDLSILPLEKDSFAICELCGRIGRREQFYSRNNKFCSVGCHTSRNLRKKRCNWRFRTMEETDHMEGMIPLEPLPQLQTWHASFNDIQPGPIKQSPLVANSYEWKDELFGCDFLAAPVSLFKHAPLHEMWDNTFEGMKVEVKNTDCDNYSEKLGDYFWVATVLKVKGYMGLLRYEGFGSDDSKDFWVNLCCSEVHPVGWCATRGKPLIPPKTIEDKYTDWKKFLLKQLTGARTLPANFYSKLNDSLKSRFNVGSVMEVVDKNRISQVKVALVHEIVGKRLHVKYYDSSPEDNGFWCHEDSPLIHPVGWAFRVGHPLDAPSSYCQRVAAGRLLPNDSTPDMFYQYPNVETPLFSEGMKLEAIDPLNLSSVCAATVMQILNEGYMMIRIDCYPADASAADWFCYHQRSPCIFPVGFCLANNIALVPPNGYTPSDFNWEQYLLSCGGLAASRELFAARGHIVSHGFVAGMRLECADLMDPRLVCVATIARVVADLLKRECADLMDPRLVCVATIARVVVVADLLKLLAARGHIVSHGFVAGMRLECADLMDPRLVCVATIARVVADLLKFAARGHIVSHGIVAGMRLECADLMDPRLVACGVELMGAVRGARPHRVDLMDPRLVCVATIARVVADLLKPFWEQYLLSCGGLAASRELFAARGHIVSHGFVAGMRLECADLMDPRLVCVATIARVVADLLKVSVCMCVNLMDPRLVCVATIARVVADLLKLFAARGHIVSHGFLAGMRLECADLMDPRLVCVATIARVVADLLKLFAARGHIVSHGFVAGMRLECADLMDPRLVCVATIARVVADLLKVSVCVCADLMDPRLVCVATIARVVADLLKWNCWELFAARGHIVSHGFVAGMRLECADLMDPRLVCVATIARVVADLLKVHFDGWGDEYDQWLWAHSTDMYPVGWARCVRHRLEGPLQPPRPPRPPRVRKTKQRQRPGQRPVKKRAKLASQPPNTMEESSQNSQNSDIADTKSLSPLTSVSEISADVDTRHSETSGRHSETSELNHSDAKMDVDEEKKEEEKVLENEDQENIENEDHLENEEFKADPPSESQPSMDSETTDHPTDATETTDSSHPLSPQLPSQVSPEAIPSDQVIPRLVNNSSVPLDILSSVDPENWTPTDVARFLTVNDCQPYCDNFSNITGPMMLQLTKDEIIELLEMKVGPSLKIFDLIQQLKCKIKQPQSRHSFK</sequence>
<evidence type="ECO:0000256" key="4">
    <source>
        <dbReference type="ARBA" id="ARBA00022771"/>
    </source>
</evidence>
<evidence type="ECO:0000256" key="6">
    <source>
        <dbReference type="ARBA" id="ARBA00022853"/>
    </source>
</evidence>
<dbReference type="EMBL" id="CAJHNJ030000022">
    <property type="protein sequence ID" value="CAG9119236.1"/>
    <property type="molecule type" value="Genomic_DNA"/>
</dbReference>
<evidence type="ECO:0000256" key="2">
    <source>
        <dbReference type="ARBA" id="ARBA00022723"/>
    </source>
</evidence>
<dbReference type="GO" id="GO:0008270">
    <property type="term" value="F:zinc ion binding"/>
    <property type="evidence" value="ECO:0007669"/>
    <property type="project" value="UniProtKB-KW"/>
</dbReference>
<dbReference type="SMART" id="SM00561">
    <property type="entry name" value="MBT"/>
    <property type="match status" value="6"/>
</dbReference>
<dbReference type="PANTHER" id="PTHR12247">
    <property type="entry name" value="POLYCOMB GROUP PROTEIN"/>
    <property type="match status" value="1"/>
</dbReference>
<dbReference type="Gene3D" id="3.30.60.160">
    <property type="match status" value="1"/>
</dbReference>
<feature type="repeat" description="MBT" evidence="12">
    <location>
        <begin position="241"/>
        <end position="342"/>
    </location>
</feature>
<keyword evidence="9" id="KW-0804">Transcription</keyword>
<feature type="region of interest" description="Disordered" evidence="13">
    <location>
        <begin position="950"/>
        <end position="1123"/>
    </location>
</feature>
<dbReference type="InterPro" id="IPR004092">
    <property type="entry name" value="Mbt"/>
</dbReference>
<feature type="repeat" description="MBT" evidence="12">
    <location>
        <begin position="456"/>
        <end position="516"/>
    </location>
</feature>
<dbReference type="InterPro" id="IPR012313">
    <property type="entry name" value="Znf_FCS"/>
</dbReference>
<evidence type="ECO:0000256" key="9">
    <source>
        <dbReference type="ARBA" id="ARBA00023163"/>
    </source>
</evidence>
<keyword evidence="2" id="KW-0479">Metal-binding</keyword>
<feature type="repeat" description="MBT" evidence="12">
    <location>
        <begin position="871"/>
        <end position="952"/>
    </location>
</feature>
<evidence type="ECO:0000313" key="15">
    <source>
        <dbReference type="EMBL" id="CAG9119236.1"/>
    </source>
</evidence>
<keyword evidence="5" id="KW-0862">Zinc</keyword>
<feature type="repeat" description="MBT" evidence="12">
    <location>
        <begin position="125"/>
        <end position="233"/>
    </location>
</feature>
<dbReference type="GO" id="GO:0006325">
    <property type="term" value="P:chromatin organization"/>
    <property type="evidence" value="ECO:0007669"/>
    <property type="project" value="UniProtKB-KW"/>
</dbReference>
<feature type="compositionally biased region" description="Polar residues" evidence="13">
    <location>
        <begin position="987"/>
        <end position="1018"/>
    </location>
</feature>
<feature type="repeat" description="MBT" evidence="12">
    <location>
        <begin position="343"/>
        <end position="448"/>
    </location>
</feature>
<feature type="compositionally biased region" description="Basic and acidic residues" evidence="13">
    <location>
        <begin position="1070"/>
        <end position="1083"/>
    </location>
</feature>
<dbReference type="SUPFAM" id="SSF63748">
    <property type="entry name" value="Tudor/PWWP/MBT"/>
    <property type="match status" value="9"/>
</dbReference>
<feature type="compositionally biased region" description="Basic residues" evidence="13">
    <location>
        <begin position="960"/>
        <end position="983"/>
    </location>
</feature>
<dbReference type="GO" id="GO:0003677">
    <property type="term" value="F:DNA binding"/>
    <property type="evidence" value="ECO:0007669"/>
    <property type="project" value="UniProtKB-KW"/>
</dbReference>
<evidence type="ECO:0000256" key="11">
    <source>
        <dbReference type="PROSITE-ProRule" id="PRU00367"/>
    </source>
</evidence>
<dbReference type="PROSITE" id="PS51079">
    <property type="entry name" value="MBT"/>
    <property type="match status" value="5"/>
</dbReference>
<keyword evidence="16" id="KW-1185">Reference proteome</keyword>
<evidence type="ECO:0000256" key="5">
    <source>
        <dbReference type="ARBA" id="ARBA00022833"/>
    </source>
</evidence>
<feature type="compositionally biased region" description="Low complexity" evidence="13">
    <location>
        <begin position="1102"/>
        <end position="1122"/>
    </location>
</feature>
<dbReference type="PANTHER" id="PTHR12247:SF104">
    <property type="entry name" value="POLYCOMB PROTEIN SFMBT"/>
    <property type="match status" value="1"/>
</dbReference>
<dbReference type="SMART" id="SM00454">
    <property type="entry name" value="SAM"/>
    <property type="match status" value="1"/>
</dbReference>
<dbReference type="SUPFAM" id="SSF47769">
    <property type="entry name" value="SAM/Pointed domain"/>
    <property type="match status" value="1"/>
</dbReference>
<dbReference type="AlphaFoldDB" id="A0A8S4ETA5"/>
<evidence type="ECO:0000256" key="10">
    <source>
        <dbReference type="ARBA" id="ARBA00023242"/>
    </source>
</evidence>
<protein>
    <submittedName>
        <fullName evidence="15">(diamondback moth) hypothetical protein</fullName>
    </submittedName>
</protein>
<feature type="compositionally biased region" description="Basic and acidic residues" evidence="13">
    <location>
        <begin position="1023"/>
        <end position="1061"/>
    </location>
</feature>
<evidence type="ECO:0000256" key="3">
    <source>
        <dbReference type="ARBA" id="ARBA00022737"/>
    </source>
</evidence>
<dbReference type="InterPro" id="IPR050548">
    <property type="entry name" value="PcG_chromatin_remod_factors"/>
</dbReference>
<gene>
    <name evidence="15" type="ORF">PLXY2_LOCUS6810</name>
</gene>
<reference evidence="15" key="1">
    <citation type="submission" date="2020-11" db="EMBL/GenBank/DDBJ databases">
        <authorList>
            <person name="Whiteford S."/>
        </authorList>
    </citation>
    <scope>NUCLEOTIDE SEQUENCE</scope>
</reference>
<keyword evidence="3" id="KW-0677">Repeat</keyword>
<dbReference type="GO" id="GO:0005634">
    <property type="term" value="C:nucleus"/>
    <property type="evidence" value="ECO:0007669"/>
    <property type="project" value="UniProtKB-SubCell"/>
</dbReference>
<dbReference type="InterPro" id="IPR001660">
    <property type="entry name" value="SAM"/>
</dbReference>
<dbReference type="Gene3D" id="2.30.30.140">
    <property type="match status" value="9"/>
</dbReference>
<dbReference type="Pfam" id="PF00536">
    <property type="entry name" value="SAM_1"/>
    <property type="match status" value="1"/>
</dbReference>
<evidence type="ECO:0000313" key="16">
    <source>
        <dbReference type="Proteomes" id="UP000653454"/>
    </source>
</evidence>
<keyword evidence="6" id="KW-0156">Chromatin regulator</keyword>
<dbReference type="Gene3D" id="1.10.150.50">
    <property type="entry name" value="Transcription Factor, Ets-1"/>
    <property type="match status" value="1"/>
</dbReference>
<organism evidence="15 16">
    <name type="scientific">Plutella xylostella</name>
    <name type="common">Diamondback moth</name>
    <name type="synonym">Plutella maculipennis</name>
    <dbReference type="NCBI Taxonomy" id="51655"/>
    <lineage>
        <taxon>Eukaryota</taxon>
        <taxon>Metazoa</taxon>
        <taxon>Ecdysozoa</taxon>
        <taxon>Arthropoda</taxon>
        <taxon>Hexapoda</taxon>
        <taxon>Insecta</taxon>
        <taxon>Pterygota</taxon>
        <taxon>Neoptera</taxon>
        <taxon>Endopterygota</taxon>
        <taxon>Lepidoptera</taxon>
        <taxon>Glossata</taxon>
        <taxon>Ditrysia</taxon>
        <taxon>Yponomeutoidea</taxon>
        <taxon>Plutellidae</taxon>
        <taxon>Plutella</taxon>
    </lineage>
</organism>
<keyword evidence="10" id="KW-0539">Nucleus</keyword>
<dbReference type="Pfam" id="PF21319">
    <property type="entry name" value="zf-FCS_1"/>
    <property type="match status" value="1"/>
</dbReference>
<dbReference type="PROSITE" id="PS51024">
    <property type="entry name" value="ZF_FCS"/>
    <property type="match status" value="1"/>
</dbReference>
<comment type="subcellular location">
    <subcellularLocation>
        <location evidence="1">Nucleus</location>
    </subcellularLocation>
</comment>
<proteinExistence type="predicted"/>
<evidence type="ECO:0000256" key="7">
    <source>
        <dbReference type="ARBA" id="ARBA00023015"/>
    </source>
</evidence>
<dbReference type="Proteomes" id="UP000653454">
    <property type="component" value="Unassembled WGS sequence"/>
</dbReference>
<evidence type="ECO:0000256" key="8">
    <source>
        <dbReference type="ARBA" id="ARBA00023125"/>
    </source>
</evidence>
<comment type="caution">
    <text evidence="15">The sequence shown here is derived from an EMBL/GenBank/DDBJ whole genome shotgun (WGS) entry which is preliminary data.</text>
</comment>
<name>A0A8S4ETA5_PLUXY</name>
<dbReference type="GO" id="GO:0042393">
    <property type="term" value="F:histone binding"/>
    <property type="evidence" value="ECO:0007669"/>
    <property type="project" value="TreeGrafter"/>
</dbReference>
<dbReference type="GO" id="GO:0003682">
    <property type="term" value="F:chromatin binding"/>
    <property type="evidence" value="ECO:0007669"/>
    <property type="project" value="TreeGrafter"/>
</dbReference>
<dbReference type="GO" id="GO:0045892">
    <property type="term" value="P:negative regulation of DNA-templated transcription"/>
    <property type="evidence" value="ECO:0007669"/>
    <property type="project" value="TreeGrafter"/>
</dbReference>
<keyword evidence="7" id="KW-0805">Transcription regulation</keyword>
<accession>A0A8S4ETA5</accession>
<evidence type="ECO:0000256" key="13">
    <source>
        <dbReference type="SAM" id="MobiDB-lite"/>
    </source>
</evidence>
<feature type="domain" description="FCS-type" evidence="14">
    <location>
        <begin position="31"/>
        <end position="66"/>
    </location>
</feature>
<keyword evidence="4 11" id="KW-0863">Zinc-finger</keyword>
<evidence type="ECO:0000259" key="14">
    <source>
        <dbReference type="PROSITE" id="PS51024"/>
    </source>
</evidence>
<dbReference type="InterPro" id="IPR013761">
    <property type="entry name" value="SAM/pointed_sf"/>
</dbReference>
<keyword evidence="8" id="KW-0238">DNA-binding</keyword>
<dbReference type="Pfam" id="PF02820">
    <property type="entry name" value="MBT"/>
    <property type="match status" value="7"/>
</dbReference>
<dbReference type="InterPro" id="IPR038603">
    <property type="entry name" value="Znf_FCS_sf"/>
</dbReference>
<evidence type="ECO:0000256" key="12">
    <source>
        <dbReference type="PROSITE-ProRule" id="PRU00459"/>
    </source>
</evidence>
<evidence type="ECO:0000256" key="1">
    <source>
        <dbReference type="ARBA" id="ARBA00004123"/>
    </source>
</evidence>